<proteinExistence type="predicted"/>
<reference evidence="1" key="1">
    <citation type="submission" date="2022-11" db="EMBL/GenBank/DDBJ databases">
        <authorList>
            <person name="Kikuchi T."/>
        </authorList>
    </citation>
    <scope>NUCLEOTIDE SEQUENCE</scope>
    <source>
        <strain evidence="1">PS1010</strain>
    </source>
</reference>
<dbReference type="AlphaFoldDB" id="A0A9P1N8S9"/>
<protein>
    <submittedName>
        <fullName evidence="1">Uncharacterized protein</fullName>
    </submittedName>
</protein>
<comment type="caution">
    <text evidence="1">The sequence shown here is derived from an EMBL/GenBank/DDBJ whole genome shotgun (WGS) entry which is preliminary data.</text>
</comment>
<gene>
    <name evidence="1" type="ORF">CAMP_LOCUS18016</name>
</gene>
<dbReference type="PROSITE" id="PS51257">
    <property type="entry name" value="PROKAR_LIPOPROTEIN"/>
    <property type="match status" value="1"/>
</dbReference>
<keyword evidence="2" id="KW-1185">Reference proteome</keyword>
<dbReference type="Proteomes" id="UP001152747">
    <property type="component" value="Unassembled WGS sequence"/>
</dbReference>
<organism evidence="1 2">
    <name type="scientific">Caenorhabditis angaria</name>
    <dbReference type="NCBI Taxonomy" id="860376"/>
    <lineage>
        <taxon>Eukaryota</taxon>
        <taxon>Metazoa</taxon>
        <taxon>Ecdysozoa</taxon>
        <taxon>Nematoda</taxon>
        <taxon>Chromadorea</taxon>
        <taxon>Rhabditida</taxon>
        <taxon>Rhabditina</taxon>
        <taxon>Rhabditomorpha</taxon>
        <taxon>Rhabditoidea</taxon>
        <taxon>Rhabditidae</taxon>
        <taxon>Peloderinae</taxon>
        <taxon>Caenorhabditis</taxon>
    </lineage>
</organism>
<accession>A0A9P1N8S9</accession>
<dbReference type="EMBL" id="CANHGI010000006">
    <property type="protein sequence ID" value="CAI5455379.1"/>
    <property type="molecule type" value="Genomic_DNA"/>
</dbReference>
<evidence type="ECO:0000313" key="1">
    <source>
        <dbReference type="EMBL" id="CAI5455379.1"/>
    </source>
</evidence>
<evidence type="ECO:0000313" key="2">
    <source>
        <dbReference type="Proteomes" id="UP001152747"/>
    </source>
</evidence>
<sequence length="171" mass="19847">MKLSISIGILIITFFILCACFHELHAYYYYYSGIRIKNQNVTFECLRDYEREIECVSDKAIKLHLESKPETVFEYCGAIEKCFESKCHLSLLYHWELILFCDYKLFFVGSMGKCVEQLFEKDIKLVGEVDQDGENIRKYCDNGADIAELYTVKHNALAVARGKIGELVDHN</sequence>
<name>A0A9P1N8S9_9PELO</name>